<dbReference type="AlphaFoldDB" id="A0A0P6Y082"/>
<organism evidence="2 3">
    <name type="scientific">Thermanaerothrix daxensis</name>
    <dbReference type="NCBI Taxonomy" id="869279"/>
    <lineage>
        <taxon>Bacteria</taxon>
        <taxon>Bacillati</taxon>
        <taxon>Chloroflexota</taxon>
        <taxon>Anaerolineae</taxon>
        <taxon>Anaerolineales</taxon>
        <taxon>Anaerolineaceae</taxon>
        <taxon>Thermanaerothrix</taxon>
    </lineage>
</organism>
<dbReference type="STRING" id="869279.SE15_08915"/>
<evidence type="ECO:0000259" key="1">
    <source>
        <dbReference type="Pfam" id="PF00535"/>
    </source>
</evidence>
<proteinExistence type="predicted"/>
<dbReference type="InterPro" id="IPR029044">
    <property type="entry name" value="Nucleotide-diphossugar_trans"/>
</dbReference>
<dbReference type="InterPro" id="IPR050256">
    <property type="entry name" value="Glycosyltransferase_2"/>
</dbReference>
<dbReference type="InterPro" id="IPR001173">
    <property type="entry name" value="Glyco_trans_2-like"/>
</dbReference>
<evidence type="ECO:0000313" key="3">
    <source>
        <dbReference type="Proteomes" id="UP000050544"/>
    </source>
</evidence>
<protein>
    <recommendedName>
        <fullName evidence="1">Glycosyltransferase 2-like domain-containing protein</fullName>
    </recommendedName>
</protein>
<name>A0A0P6Y082_9CHLR</name>
<comment type="caution">
    <text evidence="2">The sequence shown here is derived from an EMBL/GenBank/DDBJ whole genome shotgun (WGS) entry which is preliminary data.</text>
</comment>
<feature type="domain" description="Glycosyltransferase 2-like" evidence="1">
    <location>
        <begin position="14"/>
        <end position="143"/>
    </location>
</feature>
<sequence length="157" mass="17777">MEETQPNSSLHELTIVMPCFNEEKALPRVLPEIIKFCETNNWKLIIVNDGSRDQTAAILANYAHHPLVRIIHHKVNRGYGAALTTGISQCTTPYLITIDADGQHCLEDIPAMLEVHRQQNADLTIGRRIYPEGEDSTRRAGKLIIRTMSKMRASCQW</sequence>
<keyword evidence="3" id="KW-1185">Reference proteome</keyword>
<dbReference type="CDD" id="cd04179">
    <property type="entry name" value="DPM_DPG-synthase_like"/>
    <property type="match status" value="1"/>
</dbReference>
<dbReference type="Pfam" id="PF00535">
    <property type="entry name" value="Glycos_transf_2"/>
    <property type="match status" value="1"/>
</dbReference>
<dbReference type="PANTHER" id="PTHR48090:SF7">
    <property type="entry name" value="RFBJ PROTEIN"/>
    <property type="match status" value="1"/>
</dbReference>
<dbReference type="EMBL" id="LGKO01000005">
    <property type="protein sequence ID" value="KPL82313.1"/>
    <property type="molecule type" value="Genomic_DNA"/>
</dbReference>
<dbReference type="SUPFAM" id="SSF53448">
    <property type="entry name" value="Nucleotide-diphospho-sugar transferases"/>
    <property type="match status" value="1"/>
</dbReference>
<dbReference type="PANTHER" id="PTHR48090">
    <property type="entry name" value="UNDECAPRENYL-PHOSPHATE 4-DEOXY-4-FORMAMIDO-L-ARABINOSE TRANSFERASE-RELATED"/>
    <property type="match status" value="1"/>
</dbReference>
<dbReference type="Gene3D" id="3.90.550.10">
    <property type="entry name" value="Spore Coat Polysaccharide Biosynthesis Protein SpsA, Chain A"/>
    <property type="match status" value="1"/>
</dbReference>
<gene>
    <name evidence="2" type="ORF">SE15_08915</name>
</gene>
<dbReference type="RefSeq" id="WP_054521770.1">
    <property type="nucleotide sequence ID" value="NZ_LGKO01000005.1"/>
</dbReference>
<evidence type="ECO:0000313" key="2">
    <source>
        <dbReference type="EMBL" id="KPL82313.1"/>
    </source>
</evidence>
<dbReference type="Proteomes" id="UP000050544">
    <property type="component" value="Unassembled WGS sequence"/>
</dbReference>
<dbReference type="OrthoDB" id="9810303at2"/>
<accession>A0A0P6Y082</accession>
<reference evidence="2 3" key="1">
    <citation type="submission" date="2015-07" db="EMBL/GenBank/DDBJ databases">
        <title>Whole genome sequence of Thermanaerothrix daxensis DSM 23592.</title>
        <authorList>
            <person name="Hemp J."/>
            <person name="Ward L.M."/>
            <person name="Pace L.A."/>
            <person name="Fischer W.W."/>
        </authorList>
    </citation>
    <scope>NUCLEOTIDE SEQUENCE [LARGE SCALE GENOMIC DNA]</scope>
    <source>
        <strain evidence="2 3">GNS-1</strain>
    </source>
</reference>